<proteinExistence type="predicted"/>
<feature type="non-terminal residue" evidence="1">
    <location>
        <position position="97"/>
    </location>
</feature>
<sequence length="97" mass="10844">RDVWTPRVLYPHSGTVWYSGQRHNVTWDLSSQPGEITDTIGFLLLRVGTSETPVIVGYNFPLVNGRVEITVPDVLSGDDYSLVLFGDSGNWSEEFTI</sequence>
<accession>A0ACB8TWK9</accession>
<dbReference type="EMBL" id="MU274925">
    <property type="protein sequence ID" value="KAI0086234.1"/>
    <property type="molecule type" value="Genomic_DNA"/>
</dbReference>
<name>A0ACB8TWK9_9APHY</name>
<protein>
    <submittedName>
        <fullName evidence="1">Uncharacterized protein</fullName>
    </submittedName>
</protein>
<dbReference type="Proteomes" id="UP001055072">
    <property type="component" value="Unassembled WGS sequence"/>
</dbReference>
<evidence type="ECO:0000313" key="1">
    <source>
        <dbReference type="EMBL" id="KAI0086234.1"/>
    </source>
</evidence>
<reference evidence="1" key="1">
    <citation type="journal article" date="2021" name="Environ. Microbiol.">
        <title>Gene family expansions and transcriptome signatures uncover fungal adaptations to wood decay.</title>
        <authorList>
            <person name="Hage H."/>
            <person name="Miyauchi S."/>
            <person name="Viragh M."/>
            <person name="Drula E."/>
            <person name="Min B."/>
            <person name="Chaduli D."/>
            <person name="Navarro D."/>
            <person name="Favel A."/>
            <person name="Norest M."/>
            <person name="Lesage-Meessen L."/>
            <person name="Balint B."/>
            <person name="Merenyi Z."/>
            <person name="de Eugenio L."/>
            <person name="Morin E."/>
            <person name="Martinez A.T."/>
            <person name="Baldrian P."/>
            <person name="Stursova M."/>
            <person name="Martinez M.J."/>
            <person name="Novotny C."/>
            <person name="Magnuson J.K."/>
            <person name="Spatafora J.W."/>
            <person name="Maurice S."/>
            <person name="Pangilinan J."/>
            <person name="Andreopoulos W."/>
            <person name="LaButti K."/>
            <person name="Hundley H."/>
            <person name="Na H."/>
            <person name="Kuo A."/>
            <person name="Barry K."/>
            <person name="Lipzen A."/>
            <person name="Henrissat B."/>
            <person name="Riley R."/>
            <person name="Ahrendt S."/>
            <person name="Nagy L.G."/>
            <person name="Grigoriev I.V."/>
            <person name="Martin F."/>
            <person name="Rosso M.N."/>
        </authorList>
    </citation>
    <scope>NUCLEOTIDE SEQUENCE</scope>
    <source>
        <strain evidence="1">CBS 384.51</strain>
    </source>
</reference>
<comment type="caution">
    <text evidence="1">The sequence shown here is derived from an EMBL/GenBank/DDBJ whole genome shotgun (WGS) entry which is preliminary data.</text>
</comment>
<gene>
    <name evidence="1" type="ORF">BDY19DRAFT_862356</name>
</gene>
<organism evidence="1 2">
    <name type="scientific">Irpex rosettiformis</name>
    <dbReference type="NCBI Taxonomy" id="378272"/>
    <lineage>
        <taxon>Eukaryota</taxon>
        <taxon>Fungi</taxon>
        <taxon>Dikarya</taxon>
        <taxon>Basidiomycota</taxon>
        <taxon>Agaricomycotina</taxon>
        <taxon>Agaricomycetes</taxon>
        <taxon>Polyporales</taxon>
        <taxon>Irpicaceae</taxon>
        <taxon>Irpex</taxon>
    </lineage>
</organism>
<evidence type="ECO:0000313" key="2">
    <source>
        <dbReference type="Proteomes" id="UP001055072"/>
    </source>
</evidence>
<feature type="non-terminal residue" evidence="1">
    <location>
        <position position="1"/>
    </location>
</feature>
<keyword evidence="2" id="KW-1185">Reference proteome</keyword>